<organism evidence="2 3">
    <name type="scientific">Pristionchus mayeri</name>
    <dbReference type="NCBI Taxonomy" id="1317129"/>
    <lineage>
        <taxon>Eukaryota</taxon>
        <taxon>Metazoa</taxon>
        <taxon>Ecdysozoa</taxon>
        <taxon>Nematoda</taxon>
        <taxon>Chromadorea</taxon>
        <taxon>Rhabditida</taxon>
        <taxon>Rhabditina</taxon>
        <taxon>Diplogasteromorpha</taxon>
        <taxon>Diplogasteroidea</taxon>
        <taxon>Neodiplogasteridae</taxon>
        <taxon>Pristionchus</taxon>
    </lineage>
</organism>
<reference evidence="3" key="1">
    <citation type="submission" date="2022-10" db="EMBL/GenBank/DDBJ databases">
        <title>Genome assembly of Pristionchus species.</title>
        <authorList>
            <person name="Yoshida K."/>
            <person name="Sommer R.J."/>
        </authorList>
    </citation>
    <scope>NUCLEOTIDE SEQUENCE [LARGE SCALE GENOMIC DNA]</scope>
    <source>
        <strain evidence="3">RS5460</strain>
    </source>
</reference>
<accession>A0AAN5CQZ5</accession>
<sequence length="246" mass="26804">MSSSLFGRDKLKKSSSGINEDGKGFKIPPLKRPVPGPEEKEATGFKVNLKKVKQAAPPSDEGTGFNVKLKKVQREEKGEESDSSVASVQLKKVEKRTVKKTTVTVDSEGKVKTNVEESTTTKTSTDRIGLKKRTVEKNEKSEGIEGVKLKKVSPAAPKPADSLKGRQVGKRSTADEEEKSEIGGIKLKKVVKMSTDVDSGSDAEQPKLGLRRQTVAALAQMERRGSLRPGESDRRGSVRRSSIDMR</sequence>
<evidence type="ECO:0000256" key="1">
    <source>
        <dbReference type="SAM" id="MobiDB-lite"/>
    </source>
</evidence>
<feature type="compositionally biased region" description="Basic and acidic residues" evidence="1">
    <location>
        <begin position="221"/>
        <end position="246"/>
    </location>
</feature>
<dbReference type="AlphaFoldDB" id="A0AAN5CQZ5"/>
<evidence type="ECO:0000313" key="2">
    <source>
        <dbReference type="EMBL" id="GMR48820.1"/>
    </source>
</evidence>
<comment type="caution">
    <text evidence="2">The sequence shown here is derived from an EMBL/GenBank/DDBJ whole genome shotgun (WGS) entry which is preliminary data.</text>
</comment>
<dbReference type="Proteomes" id="UP001328107">
    <property type="component" value="Unassembled WGS sequence"/>
</dbReference>
<dbReference type="EMBL" id="BTRK01000004">
    <property type="protein sequence ID" value="GMR48820.1"/>
    <property type="molecule type" value="Genomic_DNA"/>
</dbReference>
<gene>
    <name evidence="2" type="ORF">PMAYCL1PPCAC_19015</name>
</gene>
<keyword evidence="3" id="KW-1185">Reference proteome</keyword>
<protein>
    <submittedName>
        <fullName evidence="2">Uncharacterized protein</fullName>
    </submittedName>
</protein>
<feature type="region of interest" description="Disordered" evidence="1">
    <location>
        <begin position="1"/>
        <end position="186"/>
    </location>
</feature>
<feature type="region of interest" description="Disordered" evidence="1">
    <location>
        <begin position="193"/>
        <end position="212"/>
    </location>
</feature>
<feature type="compositionally biased region" description="Basic and acidic residues" evidence="1">
    <location>
        <begin position="124"/>
        <end position="148"/>
    </location>
</feature>
<name>A0AAN5CQZ5_9BILA</name>
<proteinExistence type="predicted"/>
<evidence type="ECO:0000313" key="3">
    <source>
        <dbReference type="Proteomes" id="UP001328107"/>
    </source>
</evidence>
<feature type="non-terminal residue" evidence="2">
    <location>
        <position position="246"/>
    </location>
</feature>
<feature type="region of interest" description="Disordered" evidence="1">
    <location>
        <begin position="220"/>
        <end position="246"/>
    </location>
</feature>